<dbReference type="AlphaFoldDB" id="A0A1Z4V841"/>
<evidence type="ECO:0000313" key="1">
    <source>
        <dbReference type="EMBL" id="BAZ87614.1"/>
    </source>
</evidence>
<dbReference type="Proteomes" id="UP000218702">
    <property type="component" value="Chromosome"/>
</dbReference>
<name>A0A1Z4V841_9CYAN</name>
<proteinExistence type="predicted"/>
<dbReference type="Pfam" id="PF11103">
    <property type="entry name" value="DUF2887"/>
    <property type="match status" value="1"/>
</dbReference>
<dbReference type="KEGG" id="dcm:NIES806_38440"/>
<gene>
    <name evidence="1" type="ORF">NIES806_38440</name>
</gene>
<evidence type="ECO:0008006" key="3">
    <source>
        <dbReference type="Google" id="ProtNLM"/>
    </source>
</evidence>
<keyword evidence="2" id="KW-1185">Reference proteome</keyword>
<sequence length="76" mass="8922">MRRDSLFYKLFQQYPSLLFELLTYPPINAQADRFDSVAVKEPTFAIDAINKAVWENISKNEKIYFGFAIICGRRIE</sequence>
<evidence type="ECO:0000313" key="2">
    <source>
        <dbReference type="Proteomes" id="UP000218702"/>
    </source>
</evidence>
<dbReference type="InterPro" id="IPR022573">
    <property type="entry name" value="DUF2887"/>
</dbReference>
<organism evidence="1 2">
    <name type="scientific">Dolichospermum compactum NIES-806</name>
    <dbReference type="NCBI Taxonomy" id="1973481"/>
    <lineage>
        <taxon>Bacteria</taxon>
        <taxon>Bacillati</taxon>
        <taxon>Cyanobacteriota</taxon>
        <taxon>Cyanophyceae</taxon>
        <taxon>Nostocales</taxon>
        <taxon>Aphanizomenonaceae</taxon>
        <taxon>Dolichospermum</taxon>
        <taxon>Dolichospermum compactum</taxon>
    </lineage>
</organism>
<accession>A0A1Z4V841</accession>
<protein>
    <recommendedName>
        <fullName evidence="3">DUF2887 domain-containing protein</fullName>
    </recommendedName>
</protein>
<dbReference type="OrthoDB" id="490936at2"/>
<dbReference type="EMBL" id="AP018316">
    <property type="protein sequence ID" value="BAZ87614.1"/>
    <property type="molecule type" value="Genomic_DNA"/>
</dbReference>
<reference evidence="1 2" key="1">
    <citation type="submission" date="2017-06" db="EMBL/GenBank/DDBJ databases">
        <title>Genome sequencing of cyanobaciteial culture collection at National Institute for Environmental Studies (NIES).</title>
        <authorList>
            <person name="Hirose Y."/>
            <person name="Shimura Y."/>
            <person name="Fujisawa T."/>
            <person name="Nakamura Y."/>
            <person name="Kawachi M."/>
        </authorList>
    </citation>
    <scope>NUCLEOTIDE SEQUENCE [LARGE SCALE GENOMIC DNA]</scope>
    <source>
        <strain evidence="1 2">NIES-806</strain>
    </source>
</reference>